<keyword evidence="3" id="KW-0479">Metal-binding</keyword>
<dbReference type="PANTHER" id="PTHR45953">
    <property type="entry name" value="IDURONATE 2-SULFATASE"/>
    <property type="match status" value="1"/>
</dbReference>
<comment type="cofactor">
    <cofactor evidence="1">
        <name>Ca(2+)</name>
        <dbReference type="ChEBI" id="CHEBI:29108"/>
    </cofactor>
</comment>
<evidence type="ECO:0000256" key="4">
    <source>
        <dbReference type="ARBA" id="ARBA00022729"/>
    </source>
</evidence>
<keyword evidence="6" id="KW-0106">Calcium</keyword>
<evidence type="ECO:0000313" key="9">
    <source>
        <dbReference type="EMBL" id="TWT55319.1"/>
    </source>
</evidence>
<protein>
    <submittedName>
        <fullName evidence="9">Choline-sulfatase</fullName>
        <ecNumber evidence="9">3.1.6.6</ecNumber>
    </submittedName>
</protein>
<proteinExistence type="inferred from homology"/>
<sequence>MIEIQQVVHMFLAFPGGRRSESDFSRPTSRPIDSQSTHPRSSLIKWTFLAAVIFLFSLPQMSGAQDEQQSNDDGEARPKPNVLLIMVDDLNDWIGCMRGHPGTQTPNIDALSREGVLFMNAHCQGPICGPSRASLLSGLYPHTTGVYQQPTKNNLEKDEEHFRGKLLPEYFAQHGYETLGVGKITHGYSEDVAFQKYGGWKDGFGPKPEGGKRFNYELPSSPYSGTQTDWGAFPERDEQMPDFRSASWAIEQLESDHEKPFFLAVGMVRPHVPFYVPEKWFEQFPLENIVLPKFYREDQNDLPELGIRIHELPKYPNLEFLQANDDEQYRKCVQAYLACINFVDFQIGRVLRALMTSEFADNTIIVLCSDHGYHIGEKDRVSKHSLWEESTHVPLIISLPVHRSDPREIIRRNDLPVGLIDLYPTLVQLCGLPENPSNEGESLVPLLFHPQVEGWREAILTTYAKGNHALRTQTHRLIRYEDGRFELYDHTSDPEEWNNLAGPAQTSRAAMEVNFELAQHLSQYFPTTEADYHPSTSRSPVNAWFEEHLKANGVIPAKNPDK</sequence>
<dbReference type="OrthoDB" id="236884at2"/>
<evidence type="ECO:0000259" key="8">
    <source>
        <dbReference type="Pfam" id="PF00884"/>
    </source>
</evidence>
<dbReference type="GO" id="GO:0046872">
    <property type="term" value="F:metal ion binding"/>
    <property type="evidence" value="ECO:0007669"/>
    <property type="project" value="UniProtKB-KW"/>
</dbReference>
<dbReference type="Pfam" id="PF00884">
    <property type="entry name" value="Sulfatase"/>
    <property type="match status" value="1"/>
</dbReference>
<dbReference type="SUPFAM" id="SSF53649">
    <property type="entry name" value="Alkaline phosphatase-like"/>
    <property type="match status" value="1"/>
</dbReference>
<dbReference type="GO" id="GO:0004423">
    <property type="term" value="F:iduronate-2-sulfatase activity"/>
    <property type="evidence" value="ECO:0007669"/>
    <property type="project" value="InterPro"/>
</dbReference>
<dbReference type="Gene3D" id="3.40.720.10">
    <property type="entry name" value="Alkaline Phosphatase, subunit A"/>
    <property type="match status" value="1"/>
</dbReference>
<dbReference type="EC" id="3.1.6.6" evidence="9"/>
<accession>A0A5C5WYH1</accession>
<evidence type="ECO:0000256" key="2">
    <source>
        <dbReference type="ARBA" id="ARBA00008779"/>
    </source>
</evidence>
<dbReference type="AlphaFoldDB" id="A0A5C5WYH1"/>
<keyword evidence="10" id="KW-1185">Reference proteome</keyword>
<dbReference type="PANTHER" id="PTHR45953:SF1">
    <property type="entry name" value="IDURONATE 2-SULFATASE"/>
    <property type="match status" value="1"/>
</dbReference>
<dbReference type="GO" id="GO:0047753">
    <property type="term" value="F:choline-sulfatase activity"/>
    <property type="evidence" value="ECO:0007669"/>
    <property type="project" value="UniProtKB-EC"/>
</dbReference>
<dbReference type="EMBL" id="SIHI01000005">
    <property type="protein sequence ID" value="TWT55319.1"/>
    <property type="molecule type" value="Genomic_DNA"/>
</dbReference>
<feature type="compositionally biased region" description="Polar residues" evidence="7">
    <location>
        <begin position="25"/>
        <end position="38"/>
    </location>
</feature>
<name>A0A5C5WYH1_9PLAN</name>
<evidence type="ECO:0000313" key="10">
    <source>
        <dbReference type="Proteomes" id="UP000317243"/>
    </source>
</evidence>
<evidence type="ECO:0000256" key="6">
    <source>
        <dbReference type="ARBA" id="ARBA00022837"/>
    </source>
</evidence>
<dbReference type="Proteomes" id="UP000317243">
    <property type="component" value="Unassembled WGS sequence"/>
</dbReference>
<evidence type="ECO:0000256" key="3">
    <source>
        <dbReference type="ARBA" id="ARBA00022723"/>
    </source>
</evidence>
<evidence type="ECO:0000256" key="1">
    <source>
        <dbReference type="ARBA" id="ARBA00001913"/>
    </source>
</evidence>
<comment type="similarity">
    <text evidence="2">Belongs to the sulfatase family.</text>
</comment>
<dbReference type="RefSeq" id="WP_146510448.1">
    <property type="nucleotide sequence ID" value="NZ_SIHI01000005.1"/>
</dbReference>
<feature type="domain" description="Sulfatase N-terminal" evidence="8">
    <location>
        <begin position="80"/>
        <end position="431"/>
    </location>
</feature>
<keyword evidence="5 9" id="KW-0378">Hydrolase</keyword>
<evidence type="ECO:0000256" key="5">
    <source>
        <dbReference type="ARBA" id="ARBA00022801"/>
    </source>
</evidence>
<comment type="caution">
    <text evidence="9">The sequence shown here is derived from an EMBL/GenBank/DDBJ whole genome shotgun (WGS) entry which is preliminary data.</text>
</comment>
<dbReference type="CDD" id="cd16030">
    <property type="entry name" value="iduronate-2-sulfatase"/>
    <property type="match status" value="1"/>
</dbReference>
<organism evidence="9 10">
    <name type="scientific">Thalassoglobus neptunius</name>
    <dbReference type="NCBI Taxonomy" id="1938619"/>
    <lineage>
        <taxon>Bacteria</taxon>
        <taxon>Pseudomonadati</taxon>
        <taxon>Planctomycetota</taxon>
        <taxon>Planctomycetia</taxon>
        <taxon>Planctomycetales</taxon>
        <taxon>Planctomycetaceae</taxon>
        <taxon>Thalassoglobus</taxon>
    </lineage>
</organism>
<feature type="region of interest" description="Disordered" evidence="7">
    <location>
        <begin position="18"/>
        <end position="38"/>
    </location>
</feature>
<gene>
    <name evidence="9" type="primary">betC_13</name>
    <name evidence="9" type="ORF">KOR42_29470</name>
</gene>
<reference evidence="9 10" key="1">
    <citation type="submission" date="2019-02" db="EMBL/GenBank/DDBJ databases">
        <title>Deep-cultivation of Planctomycetes and their phenomic and genomic characterization uncovers novel biology.</title>
        <authorList>
            <person name="Wiegand S."/>
            <person name="Jogler M."/>
            <person name="Boedeker C."/>
            <person name="Pinto D."/>
            <person name="Vollmers J."/>
            <person name="Rivas-Marin E."/>
            <person name="Kohn T."/>
            <person name="Peeters S.H."/>
            <person name="Heuer A."/>
            <person name="Rast P."/>
            <person name="Oberbeckmann S."/>
            <person name="Bunk B."/>
            <person name="Jeske O."/>
            <person name="Meyerdierks A."/>
            <person name="Storesund J.E."/>
            <person name="Kallscheuer N."/>
            <person name="Luecker S."/>
            <person name="Lage O.M."/>
            <person name="Pohl T."/>
            <person name="Merkel B.J."/>
            <person name="Hornburger P."/>
            <person name="Mueller R.-W."/>
            <person name="Bruemmer F."/>
            <person name="Labrenz M."/>
            <person name="Spormann A.M."/>
            <person name="Op Den Camp H."/>
            <person name="Overmann J."/>
            <person name="Amann R."/>
            <person name="Jetten M.S.M."/>
            <person name="Mascher T."/>
            <person name="Medema M.H."/>
            <person name="Devos D.P."/>
            <person name="Kaster A.-K."/>
            <person name="Ovreas L."/>
            <person name="Rohde M."/>
            <person name="Galperin M.Y."/>
            <person name="Jogler C."/>
        </authorList>
    </citation>
    <scope>NUCLEOTIDE SEQUENCE [LARGE SCALE GENOMIC DNA]</scope>
    <source>
        <strain evidence="9 10">KOR42</strain>
    </source>
</reference>
<keyword evidence="4" id="KW-0732">Signal</keyword>
<evidence type="ECO:0000256" key="7">
    <source>
        <dbReference type="SAM" id="MobiDB-lite"/>
    </source>
</evidence>
<dbReference type="GO" id="GO:0005737">
    <property type="term" value="C:cytoplasm"/>
    <property type="evidence" value="ECO:0007669"/>
    <property type="project" value="TreeGrafter"/>
</dbReference>
<dbReference type="InterPro" id="IPR035874">
    <property type="entry name" value="IDS"/>
</dbReference>
<dbReference type="InterPro" id="IPR000917">
    <property type="entry name" value="Sulfatase_N"/>
</dbReference>
<dbReference type="InterPro" id="IPR017850">
    <property type="entry name" value="Alkaline_phosphatase_core_sf"/>
</dbReference>